<protein>
    <submittedName>
        <fullName evidence="1">Uncharacterized protein</fullName>
    </submittedName>
</protein>
<dbReference type="AlphaFoldDB" id="A0A0G1AW91"/>
<proteinExistence type="predicted"/>
<gene>
    <name evidence="1" type="ORF">UV35_C0042G0002</name>
</gene>
<evidence type="ECO:0000313" key="1">
    <source>
        <dbReference type="EMBL" id="KKS65400.1"/>
    </source>
</evidence>
<accession>A0A0G1AW91</accession>
<dbReference type="EMBL" id="LCED01000042">
    <property type="protein sequence ID" value="KKS65400.1"/>
    <property type="molecule type" value="Genomic_DNA"/>
</dbReference>
<sequence>MSPNAFLNDSETGGKKYELGGELRRLVTSMNEIKTSAENIHRMDDRYGNQITGGMGSIKSVGEEARGNYSLFGEIRENASRMQSEIIREMDKSAQSTRADTQQIDTSEVQKILEGITDENKGERIAALLKVQDRLSAFYHSFAKERFESLNTRNHIRDSVEETVSKGISVNRRALEEEQTLKIKDERITTVARKFRSRTVSFAEFVGTINSKAQTFEAENLEHMEENFKEFNRLVTTVKNKTES</sequence>
<organism evidence="1 2">
    <name type="scientific">candidate division WWE3 bacterium GW2011_GWB1_42_6</name>
    <dbReference type="NCBI Taxonomy" id="1619115"/>
    <lineage>
        <taxon>Bacteria</taxon>
        <taxon>Katanobacteria</taxon>
    </lineage>
</organism>
<comment type="caution">
    <text evidence="1">The sequence shown here is derived from an EMBL/GenBank/DDBJ whole genome shotgun (WGS) entry which is preliminary data.</text>
</comment>
<reference evidence="1 2" key="1">
    <citation type="journal article" date="2015" name="Nature">
        <title>rRNA introns, odd ribosomes, and small enigmatic genomes across a large radiation of phyla.</title>
        <authorList>
            <person name="Brown C.T."/>
            <person name="Hug L.A."/>
            <person name="Thomas B.C."/>
            <person name="Sharon I."/>
            <person name="Castelle C.J."/>
            <person name="Singh A."/>
            <person name="Wilkins M.J."/>
            <person name="Williams K.H."/>
            <person name="Banfield J.F."/>
        </authorList>
    </citation>
    <scope>NUCLEOTIDE SEQUENCE [LARGE SCALE GENOMIC DNA]</scope>
</reference>
<evidence type="ECO:0000313" key="2">
    <source>
        <dbReference type="Proteomes" id="UP000033848"/>
    </source>
</evidence>
<name>A0A0G1AW91_UNCKA</name>
<dbReference type="Proteomes" id="UP000033848">
    <property type="component" value="Unassembled WGS sequence"/>
</dbReference>